<keyword evidence="2" id="KW-1185">Reference proteome</keyword>
<dbReference type="RefSeq" id="WP_146794149.1">
    <property type="nucleotide sequence ID" value="NZ_BJUU01000007.1"/>
</dbReference>
<comment type="caution">
    <text evidence="1">The sequence shown here is derived from an EMBL/GenBank/DDBJ whole genome shotgun (WGS) entry which is preliminary data.</text>
</comment>
<sequence>MSDKTVEQIAEQARVSRRLIMRMLLEQGVVVPASGVLRHPHVVSLERTLREGDNWYLTPSLSVAESQRAAQMMKHSLPEKLPELLRGLAARTGAGVVADIAREVLGDADPFFVWGGDRTDTPELVESADTLELFDLPAPRGVVAFRSIRRSGVPDVHVLFWRHGPESVSLATFELFADQSRAGEAEQLVVHRGRYLELLENDDWLTHDGDPTLLKFAMLWQPATAFALPDGAFSTSAAASSDAPPSADLDSIGLIPLMSTRRPASSVPREWQRKTTNRWMVRGHWRNQWYSSLQEHRPVWIEEHSAGDITQGLLPRSRVYVLP</sequence>
<dbReference type="AlphaFoldDB" id="A0AA87RGD7"/>
<protein>
    <submittedName>
        <fullName evidence="1">Uncharacterized protein</fullName>
    </submittedName>
</protein>
<evidence type="ECO:0000313" key="2">
    <source>
        <dbReference type="Proteomes" id="UP000321749"/>
    </source>
</evidence>
<accession>A0AA87RGD7</accession>
<evidence type="ECO:0000313" key="1">
    <source>
        <dbReference type="EMBL" id="GEK80139.1"/>
    </source>
</evidence>
<dbReference type="EMBL" id="BJUU01000007">
    <property type="protein sequence ID" value="GEK80139.1"/>
    <property type="molecule type" value="Genomic_DNA"/>
</dbReference>
<reference evidence="1 2" key="1">
    <citation type="submission" date="2019-07" db="EMBL/GenBank/DDBJ databases">
        <title>Whole genome shotgun sequence of Agrococcus baldri NBRC 103055.</title>
        <authorList>
            <person name="Hosoyama A."/>
            <person name="Uohara A."/>
            <person name="Ohji S."/>
            <person name="Ichikawa N."/>
        </authorList>
    </citation>
    <scope>NUCLEOTIDE SEQUENCE [LARGE SCALE GENOMIC DNA]</scope>
    <source>
        <strain evidence="1 2">NBRC 103055</strain>
    </source>
</reference>
<gene>
    <name evidence="1" type="ORF">ABA31_14900</name>
</gene>
<dbReference type="Proteomes" id="UP000321749">
    <property type="component" value="Unassembled WGS sequence"/>
</dbReference>
<proteinExistence type="predicted"/>
<name>A0AA87RGD7_9MICO</name>
<organism evidence="1 2">
    <name type="scientific">Agrococcus baldri</name>
    <dbReference type="NCBI Taxonomy" id="153730"/>
    <lineage>
        <taxon>Bacteria</taxon>
        <taxon>Bacillati</taxon>
        <taxon>Actinomycetota</taxon>
        <taxon>Actinomycetes</taxon>
        <taxon>Micrococcales</taxon>
        <taxon>Microbacteriaceae</taxon>
        <taxon>Agrococcus</taxon>
    </lineage>
</organism>